<dbReference type="InterPro" id="IPR036663">
    <property type="entry name" value="Fumarylacetoacetase_C_sf"/>
</dbReference>
<dbReference type="FunFam" id="3.90.850.10:FF:000002">
    <property type="entry name" value="2-hydroxyhepta-2,4-diene-1,7-dioate isomerase"/>
    <property type="match status" value="1"/>
</dbReference>
<dbReference type="Pfam" id="PF01557">
    <property type="entry name" value="FAA_hydrolase"/>
    <property type="match status" value="1"/>
</dbReference>
<name>A0A059XWE2_9BACT</name>
<reference evidence="4 5" key="2">
    <citation type="journal article" date="2015" name="Biomed. Res. Int.">
        <title>Effects of Arsenite Resistance on the Growth and Functional Gene Expression of Leptospirillum ferriphilum and Acidithiobacillus thiooxidans in Pure Culture and Coculture.</title>
        <authorList>
            <person name="Jiang H."/>
            <person name="Liang Y."/>
            <person name="Yin H."/>
            <person name="Xiao Y."/>
            <person name="Guo X."/>
            <person name="Xu Y."/>
            <person name="Hu Q."/>
            <person name="Liu H."/>
            <person name="Liu X."/>
        </authorList>
    </citation>
    <scope>NUCLEOTIDE SEQUENCE [LARGE SCALE GENOMIC DNA]</scope>
    <source>
        <strain evidence="4 5">YSK</strain>
    </source>
</reference>
<dbReference type="GO" id="GO:0046872">
    <property type="term" value="F:metal ion binding"/>
    <property type="evidence" value="ECO:0007669"/>
    <property type="project" value="UniProtKB-KW"/>
</dbReference>
<organism evidence="4 5">
    <name type="scientific">Leptospirillum ferriphilum YSK</name>
    <dbReference type="NCBI Taxonomy" id="1441628"/>
    <lineage>
        <taxon>Bacteria</taxon>
        <taxon>Pseudomonadati</taxon>
        <taxon>Nitrospirota</taxon>
        <taxon>Nitrospiria</taxon>
        <taxon>Nitrospirales</taxon>
        <taxon>Nitrospiraceae</taxon>
        <taxon>Leptospirillum</taxon>
    </lineage>
</organism>
<dbReference type="PANTHER" id="PTHR11820">
    <property type="entry name" value="ACYLPYRUVASE"/>
    <property type="match status" value="1"/>
</dbReference>
<evidence type="ECO:0000256" key="2">
    <source>
        <dbReference type="ARBA" id="ARBA00022723"/>
    </source>
</evidence>
<dbReference type="GO" id="GO:0016853">
    <property type="term" value="F:isomerase activity"/>
    <property type="evidence" value="ECO:0007669"/>
    <property type="project" value="UniProtKB-ARBA"/>
</dbReference>
<feature type="domain" description="Fumarylacetoacetase-like C-terminal" evidence="3">
    <location>
        <begin position="60"/>
        <end position="254"/>
    </location>
</feature>
<protein>
    <recommendedName>
        <fullName evidence="3">Fumarylacetoacetase-like C-terminal domain-containing protein</fullName>
    </recommendedName>
</protein>
<dbReference type="GO" id="GO:0018773">
    <property type="term" value="F:acetylpyruvate hydrolase activity"/>
    <property type="evidence" value="ECO:0007669"/>
    <property type="project" value="TreeGrafter"/>
</dbReference>
<sequence>MMVLPEMPPGFRLARFEKDGALFWGVLSEDGSRLHPLSGPGHGSFSLLDVRLHPPVTPGKIIAVGLNYRAHGNEMGKPLPEEPLLFMKATSALLPPNGEIRLPRMSRRVDFEGEIALVMGKKASGISPEEVPLFVYGITCANDVTARDLQKKDVQYTRAKSFDTFCPLGPVILTGALPDDRRLRTEVNGVVRQDARASDMIFDPLTLVSFISQVMTLEPGDVILTGTPSGVGPLSPMDRVSVSLEGVGSLVNVVGADPHLSPNFTRE</sequence>
<evidence type="ECO:0000259" key="3">
    <source>
        <dbReference type="Pfam" id="PF01557"/>
    </source>
</evidence>
<keyword evidence="5" id="KW-1185">Reference proteome</keyword>
<dbReference type="GO" id="GO:0019752">
    <property type="term" value="P:carboxylic acid metabolic process"/>
    <property type="evidence" value="ECO:0007669"/>
    <property type="project" value="UniProtKB-ARBA"/>
</dbReference>
<keyword evidence="2" id="KW-0479">Metal-binding</keyword>
<dbReference type="KEGG" id="lfp:Y981_12015"/>
<dbReference type="Gene3D" id="3.90.850.10">
    <property type="entry name" value="Fumarylacetoacetase-like, C-terminal domain"/>
    <property type="match status" value="1"/>
</dbReference>
<reference evidence="5" key="1">
    <citation type="submission" date="2014-02" db="EMBL/GenBank/DDBJ databases">
        <title>Complete genome sequence and comparative genomic analysis of the nitrogen-fixing bacterium Leptospirillum ferriphilum YSK.</title>
        <authorList>
            <person name="Guo X."/>
            <person name="Yin H."/>
            <person name="Liang Y."/>
            <person name="Hu Q."/>
            <person name="Ma L."/>
            <person name="Xiao Y."/>
            <person name="Zhang X."/>
            <person name="Qiu G."/>
            <person name="Liu X."/>
        </authorList>
    </citation>
    <scope>NUCLEOTIDE SEQUENCE [LARGE SCALE GENOMIC DNA]</scope>
    <source>
        <strain evidence="5">YSK</strain>
    </source>
</reference>
<comment type="similarity">
    <text evidence="1">Belongs to the FAH family.</text>
</comment>
<evidence type="ECO:0000256" key="1">
    <source>
        <dbReference type="ARBA" id="ARBA00010211"/>
    </source>
</evidence>
<dbReference type="PANTHER" id="PTHR11820:SF7">
    <property type="entry name" value="ACYLPYRUVASE FAHD1, MITOCHONDRIAL"/>
    <property type="match status" value="1"/>
</dbReference>
<dbReference type="HOGENOM" id="CLU_028458_4_2_0"/>
<accession>A0A059XWE2</accession>
<dbReference type="Proteomes" id="UP000027059">
    <property type="component" value="Chromosome"/>
</dbReference>
<evidence type="ECO:0000313" key="4">
    <source>
        <dbReference type="EMBL" id="AIA31193.1"/>
    </source>
</evidence>
<dbReference type="RefSeq" id="WP_038506313.1">
    <property type="nucleotide sequence ID" value="NZ_CP007243.1"/>
</dbReference>
<dbReference type="AlphaFoldDB" id="A0A059XWE2"/>
<gene>
    <name evidence="4" type="ORF">Y981_12015</name>
</gene>
<dbReference type="OrthoDB" id="9805307at2"/>
<dbReference type="EMBL" id="CP007243">
    <property type="protein sequence ID" value="AIA31193.1"/>
    <property type="molecule type" value="Genomic_DNA"/>
</dbReference>
<dbReference type="InterPro" id="IPR011234">
    <property type="entry name" value="Fumarylacetoacetase-like_C"/>
</dbReference>
<evidence type="ECO:0000313" key="5">
    <source>
        <dbReference type="Proteomes" id="UP000027059"/>
    </source>
</evidence>
<dbReference type="SUPFAM" id="SSF56529">
    <property type="entry name" value="FAH"/>
    <property type="match status" value="1"/>
</dbReference>
<proteinExistence type="inferred from homology"/>